<evidence type="ECO:0000256" key="5">
    <source>
        <dbReference type="ARBA" id="ARBA00022989"/>
    </source>
</evidence>
<dbReference type="SUPFAM" id="SSF81338">
    <property type="entry name" value="Aquaporin-like"/>
    <property type="match status" value="1"/>
</dbReference>
<reference evidence="10" key="1">
    <citation type="submission" date="2016-10" db="EMBL/GenBank/DDBJ databases">
        <authorList>
            <person name="Varghese N."/>
            <person name="Submissions S."/>
        </authorList>
    </citation>
    <scope>NUCLEOTIDE SEQUENCE [LARGE SCALE GENOMIC DNA]</scope>
    <source>
        <strain evidence="10">LP51</strain>
    </source>
</reference>
<evidence type="ECO:0000256" key="8">
    <source>
        <dbReference type="SAM" id="Phobius"/>
    </source>
</evidence>
<evidence type="ECO:0000256" key="3">
    <source>
        <dbReference type="ARBA" id="ARBA00022448"/>
    </source>
</evidence>
<dbReference type="AlphaFoldDB" id="A0A1I2Z0A1"/>
<proteinExistence type="inferred from homology"/>
<dbReference type="GO" id="GO:0015254">
    <property type="term" value="F:glycerol channel activity"/>
    <property type="evidence" value="ECO:0007669"/>
    <property type="project" value="TreeGrafter"/>
</dbReference>
<evidence type="ECO:0000256" key="4">
    <source>
        <dbReference type="ARBA" id="ARBA00022692"/>
    </source>
</evidence>
<dbReference type="NCBIfam" id="TIGR00861">
    <property type="entry name" value="MIP"/>
    <property type="match status" value="1"/>
</dbReference>
<gene>
    <name evidence="9" type="ORF">SAMN05421739_1119</name>
</gene>
<evidence type="ECO:0000256" key="1">
    <source>
        <dbReference type="ARBA" id="ARBA00004141"/>
    </source>
</evidence>
<feature type="transmembrane region" description="Helical" evidence="8">
    <location>
        <begin position="78"/>
        <end position="100"/>
    </location>
</feature>
<dbReference type="EMBL" id="FOOT01000011">
    <property type="protein sequence ID" value="SFH31312.1"/>
    <property type="molecule type" value="Genomic_DNA"/>
</dbReference>
<dbReference type="InterPro" id="IPR000425">
    <property type="entry name" value="MIP"/>
</dbReference>
<comment type="subcellular location">
    <subcellularLocation>
        <location evidence="1">Membrane</location>
        <topology evidence="1">Multi-pass membrane protein</topology>
    </subcellularLocation>
</comment>
<keyword evidence="4 7" id="KW-0812">Transmembrane</keyword>
<evidence type="ECO:0000256" key="7">
    <source>
        <dbReference type="RuleBase" id="RU000477"/>
    </source>
</evidence>
<dbReference type="Gene3D" id="1.20.1080.10">
    <property type="entry name" value="Glycerol uptake facilitator protein"/>
    <property type="match status" value="1"/>
</dbReference>
<dbReference type="PRINTS" id="PR00783">
    <property type="entry name" value="MINTRINSICP"/>
</dbReference>
<dbReference type="PANTHER" id="PTHR43829">
    <property type="entry name" value="AQUAPORIN OR AQUAGLYCEROPORIN RELATED"/>
    <property type="match status" value="1"/>
</dbReference>
<accession>A0A1I2Z0A1</accession>
<feature type="transmembrane region" description="Helical" evidence="8">
    <location>
        <begin position="130"/>
        <end position="147"/>
    </location>
</feature>
<evidence type="ECO:0000313" key="10">
    <source>
        <dbReference type="Proteomes" id="UP000198724"/>
    </source>
</evidence>
<feature type="transmembrane region" description="Helical" evidence="8">
    <location>
        <begin position="216"/>
        <end position="237"/>
    </location>
</feature>
<comment type="similarity">
    <text evidence="2 7">Belongs to the MIP/aquaporin (TC 1.A.8) family.</text>
</comment>
<dbReference type="STRING" id="1436961.SAMN05421739_1119"/>
<keyword evidence="10" id="KW-1185">Reference proteome</keyword>
<dbReference type="InterPro" id="IPR023271">
    <property type="entry name" value="Aquaporin-like"/>
</dbReference>
<evidence type="ECO:0000256" key="2">
    <source>
        <dbReference type="ARBA" id="ARBA00006175"/>
    </source>
</evidence>
<evidence type="ECO:0000256" key="6">
    <source>
        <dbReference type="ARBA" id="ARBA00023136"/>
    </source>
</evidence>
<keyword evidence="3 7" id="KW-0813">Transport</keyword>
<dbReference type="PANTHER" id="PTHR43829:SF9">
    <property type="entry name" value="AQUAPORIN-9"/>
    <property type="match status" value="1"/>
</dbReference>
<sequence>MAEFIGTMLLILLGNGVVANVVLKGTKGSESGWIVITTGWALSVFAGVVIAAPYSGAHLNPAVTLALALAGKFSWQEVGAYVLAQMLGAMLGALLVWLLYKPHFDATENASSKLAVFCTGPAIRHRFSNIFSEALGTFVLIFVIFYFTNPELGDDKTPIGMGSLGAIPVAFLVWAIGLSLGGTTGYAINPARDLGPRLVHTLVPIKDKCHSDWSYAWVPVAGPLLGASIAAVLYLFLNS</sequence>
<protein>
    <submittedName>
        <fullName evidence="9">Glycerol uptake facilitator protein</fullName>
    </submittedName>
</protein>
<dbReference type="Pfam" id="PF00230">
    <property type="entry name" value="MIP"/>
    <property type="match status" value="1"/>
</dbReference>
<name>A0A1I2Z0A1_9BACT</name>
<dbReference type="PROSITE" id="PS00221">
    <property type="entry name" value="MIP"/>
    <property type="match status" value="1"/>
</dbReference>
<keyword evidence="5 8" id="KW-1133">Transmembrane helix</keyword>
<dbReference type="GO" id="GO:0005886">
    <property type="term" value="C:plasma membrane"/>
    <property type="evidence" value="ECO:0007669"/>
    <property type="project" value="TreeGrafter"/>
</dbReference>
<keyword evidence="6 8" id="KW-0472">Membrane</keyword>
<feature type="transmembrane region" description="Helical" evidence="8">
    <location>
        <begin position="35"/>
        <end position="57"/>
    </location>
</feature>
<dbReference type="InterPro" id="IPR050363">
    <property type="entry name" value="MIP/Aquaporin"/>
</dbReference>
<dbReference type="Proteomes" id="UP000198724">
    <property type="component" value="Unassembled WGS sequence"/>
</dbReference>
<feature type="transmembrane region" description="Helical" evidence="8">
    <location>
        <begin position="159"/>
        <end position="180"/>
    </location>
</feature>
<evidence type="ECO:0000313" key="9">
    <source>
        <dbReference type="EMBL" id="SFH31312.1"/>
    </source>
</evidence>
<organism evidence="9 10">
    <name type="scientific">Pontibacter chinhatensis</name>
    <dbReference type="NCBI Taxonomy" id="1436961"/>
    <lineage>
        <taxon>Bacteria</taxon>
        <taxon>Pseudomonadati</taxon>
        <taxon>Bacteroidota</taxon>
        <taxon>Cytophagia</taxon>
        <taxon>Cytophagales</taxon>
        <taxon>Hymenobacteraceae</taxon>
        <taxon>Pontibacter</taxon>
    </lineage>
</organism>
<dbReference type="InterPro" id="IPR022357">
    <property type="entry name" value="MIP_CS"/>
</dbReference>